<dbReference type="FunFam" id="2.60.120.650:FF:000033">
    <property type="entry name" value="Transcription factor jumonji (JmjC) domain-containing protein"/>
    <property type="match status" value="1"/>
</dbReference>
<dbReference type="SMART" id="SM00558">
    <property type="entry name" value="JmjC"/>
    <property type="match status" value="1"/>
</dbReference>
<dbReference type="InterPro" id="IPR001841">
    <property type="entry name" value="Znf_RING"/>
</dbReference>
<evidence type="ECO:0000256" key="1">
    <source>
        <dbReference type="ARBA" id="ARBA00004123"/>
    </source>
</evidence>
<accession>A0AAE0B554</accession>
<dbReference type="GO" id="GO:0000118">
    <property type="term" value="C:histone deacetylase complex"/>
    <property type="evidence" value="ECO:0007669"/>
    <property type="project" value="TreeGrafter"/>
</dbReference>
<evidence type="ECO:0000313" key="11">
    <source>
        <dbReference type="EMBL" id="KAK3229500.1"/>
    </source>
</evidence>
<keyword evidence="5" id="KW-0804">Transcription</keyword>
<gene>
    <name evidence="11" type="ORF">Dsin_001381</name>
</gene>
<evidence type="ECO:0008006" key="13">
    <source>
        <dbReference type="Google" id="ProtNLM"/>
    </source>
</evidence>
<feature type="region of interest" description="Disordered" evidence="8">
    <location>
        <begin position="167"/>
        <end position="191"/>
    </location>
</feature>
<evidence type="ECO:0000256" key="4">
    <source>
        <dbReference type="ARBA" id="ARBA00023015"/>
    </source>
</evidence>
<dbReference type="GO" id="GO:0000785">
    <property type="term" value="C:chromatin"/>
    <property type="evidence" value="ECO:0007669"/>
    <property type="project" value="TreeGrafter"/>
</dbReference>
<dbReference type="InterPro" id="IPR003347">
    <property type="entry name" value="JmjC_dom"/>
</dbReference>
<evidence type="ECO:0000256" key="5">
    <source>
        <dbReference type="ARBA" id="ARBA00023163"/>
    </source>
</evidence>
<feature type="region of interest" description="Disordered" evidence="8">
    <location>
        <begin position="213"/>
        <end position="281"/>
    </location>
</feature>
<dbReference type="InterPro" id="IPR018866">
    <property type="entry name" value="Znf-4CXXC_R1"/>
</dbReference>
<dbReference type="InterPro" id="IPR045109">
    <property type="entry name" value="LSDs-like"/>
</dbReference>
<dbReference type="EMBL" id="JANJYJ010000001">
    <property type="protein sequence ID" value="KAK3229500.1"/>
    <property type="molecule type" value="Genomic_DNA"/>
</dbReference>
<feature type="domain" description="JmjC" evidence="10">
    <location>
        <begin position="811"/>
        <end position="1191"/>
    </location>
</feature>
<evidence type="ECO:0000256" key="3">
    <source>
        <dbReference type="ARBA" id="ARBA00022723"/>
    </source>
</evidence>
<dbReference type="Pfam" id="PF02373">
    <property type="entry name" value="JmjC"/>
    <property type="match status" value="1"/>
</dbReference>
<evidence type="ECO:0000313" key="12">
    <source>
        <dbReference type="Proteomes" id="UP001281410"/>
    </source>
</evidence>
<keyword evidence="4" id="KW-0805">Transcription regulation</keyword>
<evidence type="ECO:0000256" key="6">
    <source>
        <dbReference type="ARBA" id="ARBA00023242"/>
    </source>
</evidence>
<dbReference type="PANTHER" id="PTHR12549:SF38">
    <property type="entry name" value="JMJC DOMAIN-CONTAINING HISTONE DEMETHYLASE 2, ISOFORM A"/>
    <property type="match status" value="1"/>
</dbReference>
<feature type="compositionally biased region" description="Basic residues" evidence="8">
    <location>
        <begin position="253"/>
        <end position="262"/>
    </location>
</feature>
<feature type="compositionally biased region" description="Gly residues" evidence="8">
    <location>
        <begin position="24"/>
        <end position="37"/>
    </location>
</feature>
<keyword evidence="7" id="KW-0862">Zinc</keyword>
<dbReference type="Gene3D" id="2.60.120.650">
    <property type="entry name" value="Cupin"/>
    <property type="match status" value="2"/>
</dbReference>
<protein>
    <recommendedName>
        <fullName evidence="13">Transcription factor jumonji domain-containing protein</fullName>
    </recommendedName>
</protein>
<keyword evidence="6" id="KW-0539">Nucleus</keyword>
<dbReference type="GO" id="GO:0031490">
    <property type="term" value="F:chromatin DNA binding"/>
    <property type="evidence" value="ECO:0007669"/>
    <property type="project" value="TreeGrafter"/>
</dbReference>
<evidence type="ECO:0000259" key="10">
    <source>
        <dbReference type="PROSITE" id="PS51184"/>
    </source>
</evidence>
<keyword evidence="3" id="KW-0479">Metal-binding</keyword>
<feature type="region of interest" description="Disordered" evidence="8">
    <location>
        <begin position="62"/>
        <end position="140"/>
    </location>
</feature>
<dbReference type="InterPro" id="IPR017956">
    <property type="entry name" value="AT_hook_DNA-bd_motif"/>
</dbReference>
<comment type="similarity">
    <text evidence="2">Belongs to the JARID1 histone demethylase family.</text>
</comment>
<feature type="region of interest" description="Disordered" evidence="8">
    <location>
        <begin position="1"/>
        <end position="37"/>
    </location>
</feature>
<feature type="compositionally biased region" description="Basic residues" evidence="8">
    <location>
        <begin position="105"/>
        <end position="118"/>
    </location>
</feature>
<dbReference type="PROSITE" id="PS50089">
    <property type="entry name" value="ZF_RING_2"/>
    <property type="match status" value="1"/>
</dbReference>
<feature type="region of interest" description="Disordered" evidence="8">
    <location>
        <begin position="1043"/>
        <end position="1067"/>
    </location>
</feature>
<feature type="compositionally biased region" description="Basic and acidic residues" evidence="8">
    <location>
        <begin position="174"/>
        <end position="185"/>
    </location>
</feature>
<name>A0AAE0B554_9ROSI</name>
<evidence type="ECO:0000256" key="7">
    <source>
        <dbReference type="PROSITE-ProRule" id="PRU00175"/>
    </source>
</evidence>
<feature type="domain" description="RING-type" evidence="9">
    <location>
        <begin position="362"/>
        <end position="409"/>
    </location>
</feature>
<proteinExistence type="inferred from homology"/>
<keyword evidence="7" id="KW-0863">Zinc-finger</keyword>
<dbReference type="GO" id="GO:0006357">
    <property type="term" value="P:regulation of transcription by RNA polymerase II"/>
    <property type="evidence" value="ECO:0007669"/>
    <property type="project" value="TreeGrafter"/>
</dbReference>
<comment type="caution">
    <text evidence="11">The sequence shown here is derived from an EMBL/GenBank/DDBJ whole genome shotgun (WGS) entry which is preliminary data.</text>
</comment>
<dbReference type="Pfam" id="PF10497">
    <property type="entry name" value="zf-4CXXC_R1"/>
    <property type="match status" value="1"/>
</dbReference>
<dbReference type="PROSITE" id="PS51184">
    <property type="entry name" value="JMJC"/>
    <property type="match status" value="1"/>
</dbReference>
<evidence type="ECO:0000256" key="8">
    <source>
        <dbReference type="SAM" id="MobiDB-lite"/>
    </source>
</evidence>
<organism evidence="11 12">
    <name type="scientific">Dipteronia sinensis</name>
    <dbReference type="NCBI Taxonomy" id="43782"/>
    <lineage>
        <taxon>Eukaryota</taxon>
        <taxon>Viridiplantae</taxon>
        <taxon>Streptophyta</taxon>
        <taxon>Embryophyta</taxon>
        <taxon>Tracheophyta</taxon>
        <taxon>Spermatophyta</taxon>
        <taxon>Magnoliopsida</taxon>
        <taxon>eudicotyledons</taxon>
        <taxon>Gunneridae</taxon>
        <taxon>Pentapetalae</taxon>
        <taxon>rosids</taxon>
        <taxon>malvids</taxon>
        <taxon>Sapindales</taxon>
        <taxon>Sapindaceae</taxon>
        <taxon>Hippocastanoideae</taxon>
        <taxon>Acereae</taxon>
        <taxon>Dipteronia</taxon>
    </lineage>
</organism>
<comment type="subcellular location">
    <subcellularLocation>
        <location evidence="1">Nucleus</location>
    </subcellularLocation>
</comment>
<dbReference type="SUPFAM" id="SSF51197">
    <property type="entry name" value="Clavaminate synthase-like"/>
    <property type="match status" value="1"/>
</dbReference>
<dbReference type="PRINTS" id="PR00929">
    <property type="entry name" value="ATHOOK"/>
</dbReference>
<dbReference type="Proteomes" id="UP001281410">
    <property type="component" value="Unassembled WGS sequence"/>
</dbReference>
<dbReference type="AlphaFoldDB" id="A0AAE0B554"/>
<dbReference type="SMART" id="SM00384">
    <property type="entry name" value="AT_hook"/>
    <property type="match status" value="7"/>
</dbReference>
<reference evidence="11" key="1">
    <citation type="journal article" date="2023" name="Plant J.">
        <title>Genome sequences and population genomics provide insights into the demographic history, inbreeding, and mutation load of two 'living fossil' tree species of Dipteronia.</title>
        <authorList>
            <person name="Feng Y."/>
            <person name="Comes H.P."/>
            <person name="Chen J."/>
            <person name="Zhu S."/>
            <person name="Lu R."/>
            <person name="Zhang X."/>
            <person name="Li P."/>
            <person name="Qiu J."/>
            <person name="Olsen K.M."/>
            <person name="Qiu Y."/>
        </authorList>
    </citation>
    <scope>NUCLEOTIDE SEQUENCE</scope>
    <source>
        <strain evidence="11">NBL</strain>
    </source>
</reference>
<dbReference type="GO" id="GO:0003712">
    <property type="term" value="F:transcription coregulator activity"/>
    <property type="evidence" value="ECO:0007669"/>
    <property type="project" value="TreeGrafter"/>
</dbReference>
<dbReference type="GO" id="GO:0008270">
    <property type="term" value="F:zinc ion binding"/>
    <property type="evidence" value="ECO:0007669"/>
    <property type="project" value="UniProtKB-KW"/>
</dbReference>
<sequence length="1237" mass="139311">MEKSGAEVGLQKQHGVSEEDDSKGGGAEVGFFGGENGGQEFQVGGGVLGFGGSELMEGLFGEEGGGGAGSFELFGEIESGNGGEEENNNKCWNHPVKNGDESKKKLGRPKGSKNKKKSSQVVVGVKKRGRPKGSENKEKKILQDQFELNGEENQGMGCQIVLGSENVEAGGGGKRKEFSGDDEIGHMPTMPSEIVGIPWTVVIGEPMEASGVVRPKKKLGRPKGSKNKRQNNIIGDAGNQEKDEEYTTDVAKKKPGRPKGSKCGHSGGDEENHKMLGRPKGSKNKRILLYGEALQRVLFHTTKTEEEQNVHEDFKKIRDGTRDIQTKTTESVVLKRPRGRPRKNSGLIDATSCQREQRTLTCHQCLRNDRSGVVICSSCKKKRYCYECIAKWYPEKTREDIEIACPFCRGNCNCRVCLKEDLVFMDERQEVDTNIKLEKLFYLLHKTLPLLMHIQKEQNSELEVEAKIHGTQLTEDDVTRSILEDDDRVYCDNCRTSIVNFHRSCPNPDCSYDLCLTCCREIRKEFQPGGNEAESSSKQQFVEEVHGQVTDFNGQISVDRKGCGLESQRTLLADELIADMPCSLSNWRAKADNSIPCPPKAQGGCGTQILALRRIFDANWVDKLIKTAEDLTINYHSMDIDFSQGCSLCHPVSSAENGLKAFEVRQAAFRDNSQDNFLYCPNAIQLGNNELEHFQMHWMRGEPVIVRNVFEKSSGLSWDPMVMWRAFIGAKKILKEQADRVKAIDCLDWCEVEINIFQFFKGYLEGRRYRSGWPEMLKLKDWPPSNSFEECLPRHGAEFLAMLPFADYTHPKSGLLNLATRLPSVLKPDLGPKTYIAYGSLEELGRGDSVTKLHCDISDAVNVLTHTAEVNNISSWQQKIIKGLQKKHDEEDSHDFYDLVPKELGKLRGRPRKRPRKGKYSKVVNTIETNPLMKRFNVEEEKLDDILNISKEFSERMDVSEFSLPDEWVGDPFCPDNRQDFAGNNLSLPNGVDAGHSCPAVEELQSSHGLDAKYETSKRKVNDQDSYPSIVAEEMKLVDSKDSLEETYSGSRTVDPDTNVNIDPIQDNHPTEVEYGGAVWDIFRRQDVPKLVEYLRKHHKEFRHIDNLPVDSVAHPIHDQTLFLNERHKKKLKEEFNVEPWTFEQHLGEAVFIPAGCPHQVRNRQSCIKVALDFVSPDNIQECIRLTEEFRLLPKGHRAKEDKLEVKKMALYAASVAVSEAKNLASKFNSSNEEKQA</sequence>
<feature type="compositionally biased region" description="Basic residues" evidence="8">
    <location>
        <begin position="214"/>
        <end position="229"/>
    </location>
</feature>
<dbReference type="PANTHER" id="PTHR12549">
    <property type="entry name" value="JMJC DOMAIN-CONTAINING HISTONE DEMETHYLATION PROTEIN"/>
    <property type="match status" value="1"/>
</dbReference>
<keyword evidence="12" id="KW-1185">Reference proteome</keyword>
<feature type="compositionally biased region" description="Low complexity" evidence="8">
    <location>
        <begin position="70"/>
        <end position="79"/>
    </location>
</feature>
<evidence type="ECO:0000256" key="2">
    <source>
        <dbReference type="ARBA" id="ARBA00006801"/>
    </source>
</evidence>
<dbReference type="GO" id="GO:0032454">
    <property type="term" value="F:histone H3K9 demethylase activity"/>
    <property type="evidence" value="ECO:0007669"/>
    <property type="project" value="InterPro"/>
</dbReference>
<feature type="compositionally biased region" description="Polar residues" evidence="8">
    <location>
        <begin position="1046"/>
        <end position="1061"/>
    </location>
</feature>
<evidence type="ECO:0000259" key="9">
    <source>
        <dbReference type="PROSITE" id="PS50089"/>
    </source>
</evidence>